<dbReference type="EMBL" id="NCVQ01000010">
    <property type="protein sequence ID" value="PWZ04904.1"/>
    <property type="molecule type" value="Genomic_DNA"/>
</dbReference>
<name>A0A3L6D8K5_MAIZE</name>
<dbReference type="InterPro" id="IPR008978">
    <property type="entry name" value="HSP20-like_chaperone"/>
</dbReference>
<comment type="similarity">
    <text evidence="1 2">Belongs to the small heat shock protein (HSP20) family.</text>
</comment>
<dbReference type="ExpressionAtlas" id="A0A3L6D8K5">
    <property type="expression patterns" value="baseline and differential"/>
</dbReference>
<dbReference type="PANTHER" id="PTHR46991:SF9">
    <property type="entry name" value="23.6 KDA HEAT SHOCK PROTEIN MITOCHONDRIAL"/>
    <property type="match status" value="1"/>
</dbReference>
<dbReference type="Pfam" id="PF00011">
    <property type="entry name" value="HSP20"/>
    <property type="match status" value="1"/>
</dbReference>
<protein>
    <submittedName>
        <fullName evidence="5">Heat shock protein, mitochondrial</fullName>
    </submittedName>
</protein>
<dbReference type="Proteomes" id="UP000251960">
    <property type="component" value="Chromosome 9"/>
</dbReference>
<feature type="compositionally biased region" description="Basic and acidic residues" evidence="3">
    <location>
        <begin position="47"/>
        <end position="60"/>
    </location>
</feature>
<dbReference type="PROSITE" id="PS01031">
    <property type="entry name" value="SHSP"/>
    <property type="match status" value="1"/>
</dbReference>
<dbReference type="InterPro" id="IPR002068">
    <property type="entry name" value="A-crystallin/Hsp20_dom"/>
</dbReference>
<dbReference type="CDD" id="cd06464">
    <property type="entry name" value="ACD_sHsps-like"/>
    <property type="match status" value="1"/>
</dbReference>
<feature type="region of interest" description="Disordered" evidence="3">
    <location>
        <begin position="41"/>
        <end position="60"/>
    </location>
</feature>
<dbReference type="PANTHER" id="PTHR46991">
    <property type="entry name" value="23.5 KDA HEAT SHOCK PROTEIN, MITOCHONDRIAL"/>
    <property type="match status" value="1"/>
</dbReference>
<dbReference type="AlphaFoldDB" id="A0A3L6D8K5"/>
<evidence type="ECO:0000256" key="2">
    <source>
        <dbReference type="RuleBase" id="RU003616"/>
    </source>
</evidence>
<evidence type="ECO:0000313" key="5">
    <source>
        <dbReference type="EMBL" id="PWZ04904.1"/>
    </source>
</evidence>
<evidence type="ECO:0000256" key="1">
    <source>
        <dbReference type="PROSITE-ProRule" id="PRU00285"/>
    </source>
</evidence>
<comment type="caution">
    <text evidence="5">The sequence shown here is derived from an EMBL/GenBank/DDBJ whole genome shotgun (WGS) entry which is preliminary data.</text>
</comment>
<keyword evidence="5" id="KW-0346">Stress response</keyword>
<reference evidence="5" key="1">
    <citation type="journal article" date="2018" name="Nat. Genet.">
        <title>Extensive intraspecific gene order and gene structural variations between Mo17 and other maize genomes.</title>
        <authorList>
            <person name="Sun S."/>
            <person name="Zhou Y."/>
            <person name="Chen J."/>
            <person name="Shi J."/>
            <person name="Zhao H."/>
            <person name="Zhao H."/>
            <person name="Song W."/>
            <person name="Zhang M."/>
            <person name="Cui Y."/>
            <person name="Dong X."/>
            <person name="Liu H."/>
            <person name="Ma X."/>
            <person name="Jiao Y."/>
            <person name="Wang B."/>
            <person name="Wei X."/>
            <person name="Stein J.C."/>
            <person name="Glaubitz J.C."/>
            <person name="Lu F."/>
            <person name="Yu G."/>
            <person name="Liang C."/>
            <person name="Fengler K."/>
            <person name="Li B."/>
            <person name="Rafalski A."/>
            <person name="Schnable P.S."/>
            <person name="Ware D.H."/>
            <person name="Buckler E.S."/>
            <person name="Lai J."/>
        </authorList>
    </citation>
    <scope>NUCLEOTIDE SEQUENCE [LARGE SCALE GENOMIC DNA]</scope>
    <source>
        <tissue evidence="5">Seedling</tissue>
    </source>
</reference>
<dbReference type="Gene3D" id="2.60.40.790">
    <property type="match status" value="1"/>
</dbReference>
<evidence type="ECO:0000259" key="4">
    <source>
        <dbReference type="PROSITE" id="PS01031"/>
    </source>
</evidence>
<dbReference type="SUPFAM" id="SSF49764">
    <property type="entry name" value="HSP20-like chaperones"/>
    <property type="match status" value="1"/>
</dbReference>
<gene>
    <name evidence="5" type="primary">HSP26.2</name>
    <name evidence="5" type="ORF">Zm00014a_015229</name>
</gene>
<sequence>MAPGVASVLVPQEPVLLKDIIASPSPCGNTAVSARHLFGNGVAPPRSSDDGIKEAGADRHGDRDLSIPKIFTGDVLDLLDDAARLDLMLALTGDGGAASMAGFSARGWWVSKEDGDAVQLKVPMPGLGKEHVKMRVEKDALVIKGEAGKDLEGDDDKGPARYSCRIGLSSQAFKMDQIKADMKNGVLRVTVPKIKDEERKDVFEIKID</sequence>
<proteinExistence type="inferred from homology"/>
<feature type="domain" description="SHSP" evidence="4">
    <location>
        <begin position="98"/>
        <end position="208"/>
    </location>
</feature>
<dbReference type="InterPro" id="IPR044656">
    <property type="entry name" value="HSP14.7/HSP23.5/HSP23.6-like"/>
</dbReference>
<evidence type="ECO:0000256" key="3">
    <source>
        <dbReference type="SAM" id="MobiDB-lite"/>
    </source>
</evidence>
<accession>A0A3L6D8K5</accession>
<organism evidence="5">
    <name type="scientific">Zea mays</name>
    <name type="common">Maize</name>
    <dbReference type="NCBI Taxonomy" id="4577"/>
    <lineage>
        <taxon>Eukaryota</taxon>
        <taxon>Viridiplantae</taxon>
        <taxon>Streptophyta</taxon>
        <taxon>Embryophyta</taxon>
        <taxon>Tracheophyta</taxon>
        <taxon>Spermatophyta</taxon>
        <taxon>Magnoliopsida</taxon>
        <taxon>Liliopsida</taxon>
        <taxon>Poales</taxon>
        <taxon>Poaceae</taxon>
        <taxon>PACMAD clade</taxon>
        <taxon>Panicoideae</taxon>
        <taxon>Andropogonodae</taxon>
        <taxon>Andropogoneae</taxon>
        <taxon>Tripsacinae</taxon>
        <taxon>Zea</taxon>
    </lineage>
</organism>